<gene>
    <name evidence="1" type="ORF">RSSL_02306</name>
</gene>
<keyword evidence="2" id="KW-1185">Reference proteome</keyword>
<dbReference type="Proteomes" id="UP000006983">
    <property type="component" value="Unassembled WGS sequence"/>
</dbReference>
<dbReference type="AlphaFoldDB" id="J7T487"/>
<evidence type="ECO:0000313" key="1">
    <source>
        <dbReference type="EMBL" id="EJO15240.1"/>
    </source>
</evidence>
<dbReference type="EMBL" id="ALIF01000007">
    <property type="protein sequence ID" value="EJO15240.1"/>
    <property type="molecule type" value="Genomic_DNA"/>
</dbReference>
<evidence type="ECO:0000313" key="2">
    <source>
        <dbReference type="Proteomes" id="UP000006983"/>
    </source>
</evidence>
<accession>J7T487</accession>
<comment type="caution">
    <text evidence="1">The sequence shown here is derived from an EMBL/GenBank/DDBJ whole genome shotgun (WGS) entry which is preliminary data.</text>
</comment>
<reference evidence="1 2" key="1">
    <citation type="journal article" date="2012" name="J. Bacteriol.">
        <title>Genome Sequence of the Lantibiotic Bacteriocin Producer Streptococcus salivarius Strain K12.</title>
        <authorList>
            <person name="Barretto C."/>
            <person name="Alvarez-Martin P."/>
            <person name="Foata F."/>
            <person name="Renault P."/>
            <person name="Berger B."/>
        </authorList>
    </citation>
    <scope>NUCLEOTIDE SEQUENCE [LARGE SCALE GENOMIC DNA]</scope>
    <source>
        <strain evidence="1 2">K12</strain>
        <plasmid evidence="1">pRSSL1</plasmid>
    </source>
</reference>
<protein>
    <submittedName>
        <fullName evidence="1">Uncharacterized protein</fullName>
    </submittedName>
</protein>
<proteinExistence type="predicted"/>
<organism evidence="1 2">
    <name type="scientific">Streptococcus salivarius K12</name>
    <dbReference type="NCBI Taxonomy" id="1200793"/>
    <lineage>
        <taxon>Bacteria</taxon>
        <taxon>Bacillati</taxon>
        <taxon>Bacillota</taxon>
        <taxon>Bacilli</taxon>
        <taxon>Lactobacillales</taxon>
        <taxon>Streptococcaceae</taxon>
        <taxon>Streptococcus</taxon>
    </lineage>
</organism>
<geneLocation type="plasmid" evidence="1">
    <name>pRSSL1</name>
</geneLocation>
<keyword evidence="1" id="KW-0614">Plasmid</keyword>
<sequence>MLKRKEASYDVLSISRMEENQKIFHVDDWYLLLSFL</sequence>
<name>J7T487_STRSL</name>